<evidence type="ECO:0008006" key="4">
    <source>
        <dbReference type="Google" id="ProtNLM"/>
    </source>
</evidence>
<keyword evidence="3" id="KW-1185">Reference proteome</keyword>
<keyword evidence="1" id="KW-0812">Transmembrane</keyword>
<accession>A0ABR6VQP0</accession>
<protein>
    <recommendedName>
        <fullName evidence="4">Peptidase M50 domain-containing protein</fullName>
    </recommendedName>
</protein>
<evidence type="ECO:0000313" key="3">
    <source>
        <dbReference type="Proteomes" id="UP000659698"/>
    </source>
</evidence>
<feature type="transmembrane region" description="Helical" evidence="1">
    <location>
        <begin position="150"/>
        <end position="168"/>
    </location>
</feature>
<gene>
    <name evidence="2" type="ORF">H7U12_07485</name>
</gene>
<feature type="transmembrane region" description="Helical" evidence="1">
    <location>
        <begin position="53"/>
        <end position="78"/>
    </location>
</feature>
<dbReference type="EMBL" id="JACOAF010000020">
    <property type="protein sequence ID" value="MBC3539521.1"/>
    <property type="molecule type" value="Genomic_DNA"/>
</dbReference>
<sequence length="177" mass="19928">MKNLKYVLATLAAVVFTWLLHEFAHWTMGELLGNPMTLTLNSSYPTSGRYADASHYNLVSAAGPMITLLQAFIVYLLLKRKELRWLFPFLLTCLYMRFLAGAMNMINLNDEGRISHSLGLGTYTLPLLVIGILGYLTYATCQTRGYKARLTALTFLLIMVFSSGLILADQAWKLHLL</sequence>
<keyword evidence="1" id="KW-1133">Transmembrane helix</keyword>
<feature type="transmembrane region" description="Helical" evidence="1">
    <location>
        <begin position="118"/>
        <end position="138"/>
    </location>
</feature>
<comment type="caution">
    <text evidence="2">The sequence shown here is derived from an EMBL/GenBank/DDBJ whole genome shotgun (WGS) entry which is preliminary data.</text>
</comment>
<evidence type="ECO:0000256" key="1">
    <source>
        <dbReference type="SAM" id="Phobius"/>
    </source>
</evidence>
<name>A0ABR6VQP0_9BACT</name>
<reference evidence="2 3" key="1">
    <citation type="journal article" date="2019" name="Int. J. Syst. Evol. Microbiol.">
        <title>Rufibacter sediminis sp. nov., isolated from freshwater lake sediment.</title>
        <authorList>
            <person name="Qu J.H."/>
            <person name="Zhang L.J."/>
            <person name="Fu Y.H."/>
            <person name="Li H.F."/>
        </authorList>
    </citation>
    <scope>NUCLEOTIDE SEQUENCE [LARGE SCALE GENOMIC DNA]</scope>
    <source>
        <strain evidence="2 3">H-1</strain>
    </source>
</reference>
<dbReference type="Proteomes" id="UP000659698">
    <property type="component" value="Unassembled WGS sequence"/>
</dbReference>
<evidence type="ECO:0000313" key="2">
    <source>
        <dbReference type="EMBL" id="MBC3539521.1"/>
    </source>
</evidence>
<dbReference type="RefSeq" id="WP_186635349.1">
    <property type="nucleotide sequence ID" value="NZ_JACOAF010000020.1"/>
</dbReference>
<feature type="transmembrane region" description="Helical" evidence="1">
    <location>
        <begin position="85"/>
        <end position="106"/>
    </location>
</feature>
<keyword evidence="1" id="KW-0472">Membrane</keyword>
<proteinExistence type="predicted"/>
<organism evidence="2 3">
    <name type="scientific">Rufibacter sediminis</name>
    <dbReference type="NCBI Taxonomy" id="2762756"/>
    <lineage>
        <taxon>Bacteria</taxon>
        <taxon>Pseudomonadati</taxon>
        <taxon>Bacteroidota</taxon>
        <taxon>Cytophagia</taxon>
        <taxon>Cytophagales</taxon>
        <taxon>Hymenobacteraceae</taxon>
        <taxon>Rufibacter</taxon>
    </lineage>
</organism>